<evidence type="ECO:0000256" key="1">
    <source>
        <dbReference type="ARBA" id="ARBA00003343"/>
    </source>
</evidence>
<dbReference type="SUPFAM" id="SSF56399">
    <property type="entry name" value="ADP-ribosylation"/>
    <property type="match status" value="1"/>
</dbReference>
<evidence type="ECO:0000256" key="3">
    <source>
        <dbReference type="ARBA" id="ARBA00012007"/>
    </source>
</evidence>
<proteinExistence type="inferred from homology"/>
<dbReference type="GO" id="GO:0006388">
    <property type="term" value="P:tRNA splicing, via endonucleolytic cleavage and ligation"/>
    <property type="evidence" value="ECO:0007669"/>
    <property type="project" value="TreeGrafter"/>
</dbReference>
<dbReference type="Pfam" id="PF01885">
    <property type="entry name" value="PTS_2-RNA"/>
    <property type="match status" value="1"/>
</dbReference>
<gene>
    <name evidence="7" type="ORF">QTG54_015512</name>
</gene>
<evidence type="ECO:0000256" key="6">
    <source>
        <dbReference type="ARBA" id="ARBA00047949"/>
    </source>
</evidence>
<keyword evidence="8" id="KW-1185">Reference proteome</keyword>
<organism evidence="7 8">
    <name type="scientific">Skeletonema marinoi</name>
    <dbReference type="NCBI Taxonomy" id="267567"/>
    <lineage>
        <taxon>Eukaryota</taxon>
        <taxon>Sar</taxon>
        <taxon>Stramenopiles</taxon>
        <taxon>Ochrophyta</taxon>
        <taxon>Bacillariophyta</taxon>
        <taxon>Coscinodiscophyceae</taxon>
        <taxon>Thalassiosirophycidae</taxon>
        <taxon>Thalassiosirales</taxon>
        <taxon>Skeletonemataceae</taxon>
        <taxon>Skeletonema</taxon>
        <taxon>Skeletonema marinoi-dohrnii complex</taxon>
    </lineage>
</organism>
<dbReference type="EMBL" id="JATAAI010000044">
    <property type="protein sequence ID" value="KAK1733815.1"/>
    <property type="molecule type" value="Genomic_DNA"/>
</dbReference>
<keyword evidence="5" id="KW-0520">NAD</keyword>
<comment type="function">
    <text evidence="1">Catalyzes the last step of tRNA splicing, the transfer of the splice junction 2'-phosphate from ligated tRNA to NAD to produce ADP-ribose 1''-2'' cyclic phosphate.</text>
</comment>
<dbReference type="EC" id="2.7.1.160" evidence="3"/>
<dbReference type="InterPro" id="IPR042080">
    <property type="entry name" value="RNA_2'-PTrans_N"/>
</dbReference>
<dbReference type="InterPro" id="IPR042081">
    <property type="entry name" value="RNA_2'-PTrans_C"/>
</dbReference>
<evidence type="ECO:0000313" key="7">
    <source>
        <dbReference type="EMBL" id="KAK1733815.1"/>
    </source>
</evidence>
<reference evidence="7" key="1">
    <citation type="submission" date="2023-06" db="EMBL/GenBank/DDBJ databases">
        <title>Survivors Of The Sea: Transcriptome response of Skeletonema marinoi to long-term dormancy.</title>
        <authorList>
            <person name="Pinder M.I.M."/>
            <person name="Kourtchenko O."/>
            <person name="Robertson E.K."/>
            <person name="Larsson T."/>
            <person name="Maumus F."/>
            <person name="Osuna-Cruz C.M."/>
            <person name="Vancaester E."/>
            <person name="Stenow R."/>
            <person name="Vandepoele K."/>
            <person name="Ploug H."/>
            <person name="Bruchert V."/>
            <person name="Godhe A."/>
            <person name="Topel M."/>
        </authorList>
    </citation>
    <scope>NUCLEOTIDE SEQUENCE</scope>
    <source>
        <strain evidence="7">R05AC</strain>
    </source>
</reference>
<dbReference type="PANTHER" id="PTHR12684">
    <property type="entry name" value="PUTATIVE PHOSPHOTRANSFERASE"/>
    <property type="match status" value="1"/>
</dbReference>
<dbReference type="Gene3D" id="1.10.10.970">
    <property type="entry name" value="RNA 2'-phosphotransferase, Tpt1/KptA family, N-terminal domain"/>
    <property type="match status" value="1"/>
</dbReference>
<evidence type="ECO:0000256" key="2">
    <source>
        <dbReference type="ARBA" id="ARBA00009836"/>
    </source>
</evidence>
<comment type="catalytic activity">
    <reaction evidence="6">
        <text>2'-phospho-[ligated tRNA] + NAD(+) = mature tRNA + ADP-alpha-D-ribose 1'',2''-cyclic phosphate + nicotinamide</text>
        <dbReference type="Rhea" id="RHEA:23324"/>
        <dbReference type="Rhea" id="RHEA-COMP:11106"/>
        <dbReference type="Rhea" id="RHEA-COMP:11107"/>
        <dbReference type="ChEBI" id="CHEBI:17154"/>
        <dbReference type="ChEBI" id="CHEBI:57540"/>
        <dbReference type="ChEBI" id="CHEBI:76596"/>
        <dbReference type="ChEBI" id="CHEBI:82883"/>
        <dbReference type="ChEBI" id="CHEBI:85027"/>
        <dbReference type="EC" id="2.7.1.160"/>
    </reaction>
</comment>
<comment type="caution">
    <text evidence="7">The sequence shown here is derived from an EMBL/GenBank/DDBJ whole genome shotgun (WGS) entry which is preliminary data.</text>
</comment>
<comment type="similarity">
    <text evidence="2">Belongs to the KptA/TPT1 family.</text>
</comment>
<protein>
    <recommendedName>
        <fullName evidence="3">2'-phosphotransferase</fullName>
        <ecNumber evidence="3">2.7.1.160</ecNumber>
    </recommendedName>
</protein>
<dbReference type="InterPro" id="IPR002745">
    <property type="entry name" value="Ptrans_KptA/Tpt1"/>
</dbReference>
<evidence type="ECO:0000256" key="4">
    <source>
        <dbReference type="ARBA" id="ARBA00022679"/>
    </source>
</evidence>
<evidence type="ECO:0000256" key="5">
    <source>
        <dbReference type="ARBA" id="ARBA00023027"/>
    </source>
</evidence>
<dbReference type="GO" id="GO:0000215">
    <property type="term" value="F:tRNA 2'-phosphotransferase activity"/>
    <property type="evidence" value="ECO:0007669"/>
    <property type="project" value="UniProtKB-EC"/>
</dbReference>
<keyword evidence="4 7" id="KW-0808">Transferase</keyword>
<dbReference type="Gene3D" id="3.20.170.30">
    <property type="match status" value="1"/>
</dbReference>
<name>A0AAD9D5M8_9STRA</name>
<accession>A0AAD9D5M8</accession>
<dbReference type="AlphaFoldDB" id="A0AAD9D5M8"/>
<dbReference type="Proteomes" id="UP001224775">
    <property type="component" value="Unassembled WGS sequence"/>
</dbReference>
<sequence length="253" mass="28343">MTTIIRNQDVTLSKALSYVLRHAAPSLGLEPSPDGYVPVEDILSLSHPKFRDKQSGRQRYTVDDVIRVVEMNEKRRFKLEYKSALDDGYVEGTVQSISAERNKKLLCIRANQGHSFKAGLQSNKLLMPLDAGELNSSELIIVHGTTQRAWELIRIEGLRRMKRNHIHFATGLPNENGQKSPISGMRSSSEIYIYISGKKCAEDAIPFYRSDNGVILTAGVDEGGLLPIKYFDKVVQASSGNVIWKHGQDWEGE</sequence>
<evidence type="ECO:0000313" key="8">
    <source>
        <dbReference type="Proteomes" id="UP001224775"/>
    </source>
</evidence>
<dbReference type="PANTHER" id="PTHR12684:SF2">
    <property type="entry name" value="TRNA 2'-PHOSPHOTRANSFERASE 1"/>
    <property type="match status" value="1"/>
</dbReference>